<evidence type="ECO:0000313" key="1">
    <source>
        <dbReference type="EMBL" id="GER43978.1"/>
    </source>
</evidence>
<comment type="caution">
    <text evidence="1">The sequence shown here is derived from an EMBL/GenBank/DDBJ whole genome shotgun (WGS) entry which is preliminary data.</text>
</comment>
<reference evidence="1" key="1">
    <citation type="journal article" date="2019" name="Curr. Biol.">
        <title>Genome Sequence of Striga asiatica Provides Insight into the Evolution of Plant Parasitism.</title>
        <authorList>
            <person name="Yoshida S."/>
            <person name="Kim S."/>
            <person name="Wafula E.K."/>
            <person name="Tanskanen J."/>
            <person name="Kim Y."/>
            <person name="Honaas L."/>
            <person name="Yang Z."/>
            <person name="Spallek T."/>
            <person name="Conn C.E."/>
            <person name="Ichihashi Y."/>
            <person name="Cheong K."/>
            <person name="Cui S."/>
            <person name="Der J.P."/>
            <person name="Gundlach H."/>
            <person name="Jiao Y."/>
            <person name="Hori C."/>
            <person name="Ishida J.K."/>
            <person name="Kasahara H."/>
            <person name="Kiba T."/>
            <person name="Kim M."/>
            <person name="Koo N."/>
            <person name="Laohavisit A."/>
            <person name="Lee Y."/>
            <person name="Lumba S."/>
            <person name="Mccourt P."/>
            <person name="Mortimer J.C."/>
            <person name="Mutuku J.M."/>
            <person name="Nomura T."/>
            <person name="Sasaki-sekimoto Y."/>
            <person name="Seto Y."/>
            <person name="Wang Y."/>
            <person name="Wakatake T."/>
            <person name="Sakakibara H."/>
            <person name="Demura T."/>
            <person name="Yamaguchi S."/>
            <person name="Yoneyama K."/>
            <person name="Manabe R."/>
            <person name="Nelson D.C."/>
            <person name="Schulman A.H."/>
            <person name="Timko M.P."/>
            <person name="Depamphilis C.W."/>
            <person name="Choi D."/>
            <person name="Shirasu K."/>
        </authorList>
    </citation>
    <scope>NUCLEOTIDE SEQUENCE [LARGE SCALE GENOMIC DNA]</scope>
    <source>
        <strain evidence="1">UVA1</strain>
    </source>
</reference>
<accession>A0A5A7QG89</accession>
<keyword evidence="1" id="KW-0808">Transferase</keyword>
<dbReference type="AlphaFoldDB" id="A0A5A7QG89"/>
<keyword evidence="2" id="KW-1185">Reference proteome</keyword>
<evidence type="ECO:0000313" key="2">
    <source>
        <dbReference type="Proteomes" id="UP000325081"/>
    </source>
</evidence>
<name>A0A5A7QG89_STRAF</name>
<dbReference type="EMBL" id="BKCP01006815">
    <property type="protein sequence ID" value="GER43978.1"/>
    <property type="molecule type" value="Genomic_DNA"/>
</dbReference>
<organism evidence="1 2">
    <name type="scientific">Striga asiatica</name>
    <name type="common">Asiatic witchweed</name>
    <name type="synonym">Buchnera asiatica</name>
    <dbReference type="NCBI Taxonomy" id="4170"/>
    <lineage>
        <taxon>Eukaryota</taxon>
        <taxon>Viridiplantae</taxon>
        <taxon>Streptophyta</taxon>
        <taxon>Embryophyta</taxon>
        <taxon>Tracheophyta</taxon>
        <taxon>Spermatophyta</taxon>
        <taxon>Magnoliopsida</taxon>
        <taxon>eudicotyledons</taxon>
        <taxon>Gunneridae</taxon>
        <taxon>Pentapetalae</taxon>
        <taxon>asterids</taxon>
        <taxon>lamiids</taxon>
        <taxon>Lamiales</taxon>
        <taxon>Orobanchaceae</taxon>
        <taxon>Buchnereae</taxon>
        <taxon>Striga</taxon>
    </lineage>
</organism>
<gene>
    <name evidence="1" type="ORF">STAS_20857</name>
</gene>
<sequence length="200" mass="22020">MMELATARCSRVFGGTQMDGDRWYADMKWTADEQCTGRGGGRRRKFDQHCCCLIIACEGWHREQLLGLSHSRRCNEAFSPPARLRPSPRWKMACWHPCGSSFVCGSSSDVMGDHGWQRSGLWFSLATPFGGVVHRLAVSGSAVCELSPSSLFPPGVGLTGSSGVCPSQFRPFFRNGHQIVWEVGSLHFFLVLLVEPPLGG</sequence>
<dbReference type="Proteomes" id="UP000325081">
    <property type="component" value="Unassembled WGS sequence"/>
</dbReference>
<dbReference type="GO" id="GO:0016740">
    <property type="term" value="F:transferase activity"/>
    <property type="evidence" value="ECO:0007669"/>
    <property type="project" value="UniProtKB-KW"/>
</dbReference>
<proteinExistence type="predicted"/>
<protein>
    <submittedName>
        <fullName evidence="1">Queuine tRNA-ribosyltransferase</fullName>
    </submittedName>
</protein>